<protein>
    <submittedName>
        <fullName evidence="1">Uncharacterized protein</fullName>
    </submittedName>
</protein>
<evidence type="ECO:0000313" key="2">
    <source>
        <dbReference type="Proteomes" id="UP000626109"/>
    </source>
</evidence>
<reference evidence="1" key="1">
    <citation type="submission" date="2021-02" db="EMBL/GenBank/DDBJ databases">
        <authorList>
            <person name="Dougan E. K."/>
            <person name="Rhodes N."/>
            <person name="Thang M."/>
            <person name="Chan C."/>
        </authorList>
    </citation>
    <scope>NUCLEOTIDE SEQUENCE</scope>
</reference>
<accession>A0A813L5A9</accession>
<sequence length="123" mass="12757">VPSVATRSTAKSRECAPPSLVSQIKWPINSGKLHIKWSQPVRIADASKNLRLCHADTRDMRCPISASIGGSQVTPCTGPGGDCAIWSLDVGESDRPTCGGLTVVVDAGAVESVGDGEGDSKLN</sequence>
<dbReference type="EMBL" id="CAJNNW010033331">
    <property type="protein sequence ID" value="CAE8718192.1"/>
    <property type="molecule type" value="Genomic_DNA"/>
</dbReference>
<gene>
    <name evidence="1" type="ORF">PGLA2088_LOCUS39944</name>
</gene>
<name>A0A813L5A9_POLGL</name>
<evidence type="ECO:0000313" key="1">
    <source>
        <dbReference type="EMBL" id="CAE8718192.1"/>
    </source>
</evidence>
<organism evidence="1 2">
    <name type="scientific">Polarella glacialis</name>
    <name type="common">Dinoflagellate</name>
    <dbReference type="NCBI Taxonomy" id="89957"/>
    <lineage>
        <taxon>Eukaryota</taxon>
        <taxon>Sar</taxon>
        <taxon>Alveolata</taxon>
        <taxon>Dinophyceae</taxon>
        <taxon>Suessiales</taxon>
        <taxon>Suessiaceae</taxon>
        <taxon>Polarella</taxon>
    </lineage>
</organism>
<feature type="non-terminal residue" evidence="1">
    <location>
        <position position="123"/>
    </location>
</feature>
<comment type="caution">
    <text evidence="1">The sequence shown here is derived from an EMBL/GenBank/DDBJ whole genome shotgun (WGS) entry which is preliminary data.</text>
</comment>
<proteinExistence type="predicted"/>
<feature type="non-terminal residue" evidence="1">
    <location>
        <position position="1"/>
    </location>
</feature>
<dbReference type="Proteomes" id="UP000626109">
    <property type="component" value="Unassembled WGS sequence"/>
</dbReference>
<dbReference type="AlphaFoldDB" id="A0A813L5A9"/>